<dbReference type="SUPFAM" id="SSF52540">
    <property type="entry name" value="P-loop containing nucleoside triphosphate hydrolases"/>
    <property type="match status" value="1"/>
</dbReference>
<dbReference type="InterPro" id="IPR015943">
    <property type="entry name" value="WD40/YVTN_repeat-like_dom_sf"/>
</dbReference>
<accession>A0A9W6IA45</accession>
<dbReference type="PANTHER" id="PTHR19879:SF9">
    <property type="entry name" value="TRANSCRIPTION INITIATION FACTOR TFIID SUBUNIT 5"/>
    <property type="match status" value="1"/>
</dbReference>
<feature type="repeat" description="WD" evidence="3">
    <location>
        <begin position="641"/>
        <end position="681"/>
    </location>
</feature>
<dbReference type="SUPFAM" id="SSF50978">
    <property type="entry name" value="WD40 repeat-like"/>
    <property type="match status" value="2"/>
</dbReference>
<feature type="domain" description="HTH cro/C1-type" evidence="4">
    <location>
        <begin position="21"/>
        <end position="77"/>
    </location>
</feature>
<dbReference type="PRINTS" id="PR00320">
    <property type="entry name" value="GPROTEINBRPT"/>
</dbReference>
<dbReference type="CDD" id="cd00200">
    <property type="entry name" value="WD40"/>
    <property type="match status" value="2"/>
</dbReference>
<evidence type="ECO:0000259" key="4">
    <source>
        <dbReference type="SMART" id="SM00530"/>
    </source>
</evidence>
<dbReference type="InterPro" id="IPR019775">
    <property type="entry name" value="WD40_repeat_CS"/>
</dbReference>
<comment type="caution">
    <text evidence="5">The sequence shown here is derived from an EMBL/GenBank/DDBJ whole genome shotgun (WGS) entry which is preliminary data.</text>
</comment>
<dbReference type="Gene3D" id="3.40.50.300">
    <property type="entry name" value="P-loop containing nucleotide triphosphate hydrolases"/>
    <property type="match status" value="1"/>
</dbReference>
<dbReference type="SMART" id="SM00320">
    <property type="entry name" value="WD40"/>
    <property type="match status" value="14"/>
</dbReference>
<evidence type="ECO:0000256" key="3">
    <source>
        <dbReference type="PROSITE-ProRule" id="PRU00221"/>
    </source>
</evidence>
<reference evidence="5" key="2">
    <citation type="submission" date="2023-01" db="EMBL/GenBank/DDBJ databases">
        <authorList>
            <person name="Sun Q."/>
            <person name="Evtushenko L."/>
        </authorList>
    </citation>
    <scope>NUCLEOTIDE SEQUENCE</scope>
    <source>
        <strain evidence="5">VKM Ac-2007</strain>
    </source>
</reference>
<dbReference type="Proteomes" id="UP001143474">
    <property type="component" value="Unassembled WGS sequence"/>
</dbReference>
<dbReference type="InterPro" id="IPR036322">
    <property type="entry name" value="WD40_repeat_dom_sf"/>
</dbReference>
<feature type="repeat" description="WD" evidence="3">
    <location>
        <begin position="1114"/>
        <end position="1155"/>
    </location>
</feature>
<feature type="repeat" description="WD" evidence="3">
    <location>
        <begin position="941"/>
        <end position="982"/>
    </location>
</feature>
<name>A0A9W6IA45_9ACTN</name>
<dbReference type="InterPro" id="IPR020472">
    <property type="entry name" value="WD40_PAC1"/>
</dbReference>
<dbReference type="Pfam" id="PF13560">
    <property type="entry name" value="HTH_31"/>
    <property type="match status" value="1"/>
</dbReference>
<dbReference type="InterPro" id="IPR049052">
    <property type="entry name" value="nSTAND1"/>
</dbReference>
<feature type="repeat" description="WD" evidence="3">
    <location>
        <begin position="855"/>
        <end position="887"/>
    </location>
</feature>
<keyword evidence="2" id="KW-0677">Repeat</keyword>
<gene>
    <name evidence="5" type="ORF">GCM10017600_73460</name>
</gene>
<reference evidence="5" key="1">
    <citation type="journal article" date="2014" name="Int. J. Syst. Evol. Microbiol.">
        <title>Complete genome sequence of Corynebacterium casei LMG S-19264T (=DSM 44701T), isolated from a smear-ripened cheese.</title>
        <authorList>
            <consortium name="US DOE Joint Genome Institute (JGI-PGF)"/>
            <person name="Walter F."/>
            <person name="Albersmeier A."/>
            <person name="Kalinowski J."/>
            <person name="Ruckert C."/>
        </authorList>
    </citation>
    <scope>NUCLEOTIDE SEQUENCE</scope>
    <source>
        <strain evidence="5">VKM Ac-2007</strain>
    </source>
</reference>
<sequence length="1227" mass="130721">MGRSETPLDPAAGSVPRFAYELRKLRQEAGGLTYREMARRAGYSITALSRAAAGQQLASWPVVAAYVQACDGDVAVWQARWRQVADEQASPAPSEEGEEQAAPYQGLAHYNTADHDRFFGRQRLLEQLTELLGRHRFAAVFGPSGSGKSSLLRAGLIPAARKGALGEPVPEAVVFTPGAHPMREHADTLTTSATRGGGGLVVVDQFEELFTLCADPLERAAFIDALLEAARPGGGRVVLAVRADFFGRCAEHPGLTHALQGATVLVGPMSREELREAIVKPAAAAGLIVERALTVRIVDEVVREPGGLPLMSHALLETWRRRRGTLLTLEGYERAGGVHGAIAATAERLYTRLPPQEADQAKRVLLRLVNPGDQAADTRCPAFYDDFNPAACPEVALEQLAQARLVTLHEHHVELAHEALISAWPRLRTWIDQERELLRLRRRLGEAATIWHDHNRDPGALYQGARLAAAQPLLGRPDDLTVTEHAFLNASVQAAERAEHAAARRKKLARLAVAVLAVLAVVASGAAVAAVTAARQADAQGKEVLARLIAKSSDELAATDPALSGLLAAASWHFAPTDEARHGMLATLAGSLRGVLNSSTGAVNTAVFSPDGRTLATGNDDGEVRLWEVATRRSFRVLPTGSAHGSSVHTMAFSPDGTILAAAGGQSVQLWNVATRRPLATLLTNHITVVTLVRFSPDGATLHTVSANGTVQRWDVASRRLITSLSTARVTTVLMTALSPDGDTVAVAPTDDRRLQLWDVTTRRMTGTLFIDGVSVYRSVRFSPDGRLLATFGQDEPVRLWEVATGRLIGKLPVERAGELAFSLDGRLLATSDVGTSSRIRLWDLTTRRLIDTPLTGHSQGISDLIFSPDGRLLATTSRDGTTRLWDTTLHRPTDVPATGHALGVNAVAFSPDGRLLATAEEDTTLRLWNVATHHLIGAPLTGHGRGVTAVAFSPDGTTLATGDDNGSARLWNVTTRRLVGAPLTGHGRGVTAVAFSPDGTTLATAGKDGAVQLWDTATHRPIGTPLTSDLSLTDANAVAFSPDGRLLATTGSAWGTQLWDVRTRRLIGAPLTSHAPSVVAVAFSPDGTTLATTDDATVRLWDVATRRPLGAPLTGHTDTVTGLAFSPDGTTLASAGKDRHVQLWDVATRRPIGTPMLGHDGAVNALAFSPDGRLLVTGGADKTVRLWAVKLPTDPSAAVCAVMGRSLTPQEWQQYVPGQPYQRICP</sequence>
<dbReference type="AlphaFoldDB" id="A0A9W6IA45"/>
<dbReference type="PANTHER" id="PTHR19879">
    <property type="entry name" value="TRANSCRIPTION INITIATION FACTOR TFIID"/>
    <property type="match status" value="1"/>
</dbReference>
<dbReference type="SMART" id="SM00530">
    <property type="entry name" value="HTH_XRE"/>
    <property type="match status" value="1"/>
</dbReference>
<feature type="repeat" description="WD" evidence="3">
    <location>
        <begin position="683"/>
        <end position="724"/>
    </location>
</feature>
<evidence type="ECO:0000313" key="6">
    <source>
        <dbReference type="Proteomes" id="UP001143474"/>
    </source>
</evidence>
<organism evidence="5 6">
    <name type="scientific">Streptosporangium carneum</name>
    <dbReference type="NCBI Taxonomy" id="47481"/>
    <lineage>
        <taxon>Bacteria</taxon>
        <taxon>Bacillati</taxon>
        <taxon>Actinomycetota</taxon>
        <taxon>Actinomycetes</taxon>
        <taxon>Streptosporangiales</taxon>
        <taxon>Streptosporangiaceae</taxon>
        <taxon>Streptosporangium</taxon>
    </lineage>
</organism>
<keyword evidence="1 3" id="KW-0853">WD repeat</keyword>
<dbReference type="Pfam" id="PF00400">
    <property type="entry name" value="WD40"/>
    <property type="match status" value="10"/>
</dbReference>
<evidence type="ECO:0000313" key="5">
    <source>
        <dbReference type="EMBL" id="GLK13934.1"/>
    </source>
</evidence>
<proteinExistence type="predicted"/>
<feature type="repeat" description="WD" evidence="3">
    <location>
        <begin position="596"/>
        <end position="637"/>
    </location>
</feature>
<feature type="repeat" description="WD" evidence="3">
    <location>
        <begin position="1157"/>
        <end position="1188"/>
    </location>
</feature>
<protein>
    <recommendedName>
        <fullName evidence="4">HTH cro/C1-type domain-containing protein</fullName>
    </recommendedName>
</protein>
<dbReference type="PROSITE" id="PS50082">
    <property type="entry name" value="WD_REPEATS_2"/>
    <property type="match status" value="11"/>
</dbReference>
<feature type="repeat" description="WD" evidence="3">
    <location>
        <begin position="779"/>
        <end position="811"/>
    </location>
</feature>
<dbReference type="CDD" id="cd00093">
    <property type="entry name" value="HTH_XRE"/>
    <property type="match status" value="1"/>
</dbReference>
<feature type="repeat" description="WD" evidence="3">
    <location>
        <begin position="898"/>
        <end position="939"/>
    </location>
</feature>
<dbReference type="PROSITE" id="PS00678">
    <property type="entry name" value="WD_REPEATS_1"/>
    <property type="match status" value="5"/>
</dbReference>
<keyword evidence="6" id="KW-1185">Reference proteome</keyword>
<dbReference type="InterPro" id="IPR001387">
    <property type="entry name" value="Cro/C1-type_HTH"/>
</dbReference>
<dbReference type="Pfam" id="PF20703">
    <property type="entry name" value="nSTAND1"/>
    <property type="match status" value="1"/>
</dbReference>
<evidence type="ECO:0000256" key="2">
    <source>
        <dbReference type="ARBA" id="ARBA00022737"/>
    </source>
</evidence>
<dbReference type="PROSITE" id="PS50294">
    <property type="entry name" value="WD_REPEATS_REGION"/>
    <property type="match status" value="9"/>
</dbReference>
<dbReference type="InterPro" id="IPR001680">
    <property type="entry name" value="WD40_rpt"/>
</dbReference>
<evidence type="ECO:0000256" key="1">
    <source>
        <dbReference type="ARBA" id="ARBA00022574"/>
    </source>
</evidence>
<dbReference type="RefSeq" id="WP_271222198.1">
    <property type="nucleotide sequence ID" value="NZ_BAAAVD010000023.1"/>
</dbReference>
<dbReference type="InterPro" id="IPR027417">
    <property type="entry name" value="P-loop_NTPase"/>
</dbReference>
<dbReference type="Gene3D" id="2.130.10.10">
    <property type="entry name" value="YVTN repeat-like/Quinoprotein amine dehydrogenase"/>
    <property type="match status" value="4"/>
</dbReference>
<dbReference type="EMBL" id="BSEV01000027">
    <property type="protein sequence ID" value="GLK13934.1"/>
    <property type="molecule type" value="Genomic_DNA"/>
</dbReference>
<feature type="repeat" description="WD" evidence="3">
    <location>
        <begin position="984"/>
        <end position="1025"/>
    </location>
</feature>
<feature type="repeat" description="WD" evidence="3">
    <location>
        <begin position="1072"/>
        <end position="1112"/>
    </location>
</feature>